<gene>
    <name evidence="1" type="ORF">SAMN04488563_5948</name>
</gene>
<evidence type="ECO:0000313" key="1">
    <source>
        <dbReference type="EMBL" id="SDU79202.1"/>
    </source>
</evidence>
<organism evidence="1 2">
    <name type="scientific">Jiangella alkaliphila</name>
    <dbReference type="NCBI Taxonomy" id="419479"/>
    <lineage>
        <taxon>Bacteria</taxon>
        <taxon>Bacillati</taxon>
        <taxon>Actinomycetota</taxon>
        <taxon>Actinomycetes</taxon>
        <taxon>Jiangellales</taxon>
        <taxon>Jiangellaceae</taxon>
        <taxon>Jiangella</taxon>
    </lineage>
</organism>
<protein>
    <submittedName>
        <fullName evidence="1">Uncharacterized protein</fullName>
    </submittedName>
</protein>
<dbReference type="EMBL" id="LT629791">
    <property type="protein sequence ID" value="SDU79202.1"/>
    <property type="molecule type" value="Genomic_DNA"/>
</dbReference>
<name>A0A1H2LEE4_9ACTN</name>
<dbReference type="AlphaFoldDB" id="A0A1H2LEE4"/>
<sequence length="65" mass="7502">MAFVGRKRARELIVRWRYAGLDESEFEQTTGHTFDSASGMAWDELDRGYERIAAVYRDRATPSDS</sequence>
<reference evidence="2" key="1">
    <citation type="submission" date="2016-10" db="EMBL/GenBank/DDBJ databases">
        <authorList>
            <person name="Varghese N."/>
            <person name="Submissions S."/>
        </authorList>
    </citation>
    <scope>NUCLEOTIDE SEQUENCE [LARGE SCALE GENOMIC DNA]</scope>
    <source>
        <strain evidence="2">DSM 45079</strain>
    </source>
</reference>
<evidence type="ECO:0000313" key="2">
    <source>
        <dbReference type="Proteomes" id="UP000182977"/>
    </source>
</evidence>
<proteinExistence type="predicted"/>
<accession>A0A1H2LEE4</accession>
<dbReference type="Proteomes" id="UP000182977">
    <property type="component" value="Chromosome I"/>
</dbReference>
<keyword evidence="2" id="KW-1185">Reference proteome</keyword>